<sequence>MSHPTHVTSHEVNREWSNRWRHMPSPLEMKLTLTTCGCCVICRQIYTKSTRLVGWPGDDSWVIPTRSGCCFASCKRCRLLLWARRTAHVVCRPAVRRQMSSLLHVAALNWSANTPTWFNALCSQTKIYTTFENTRTT</sequence>
<dbReference type="EMBL" id="JAODUO010000106">
    <property type="protein sequence ID" value="KAK2189476.1"/>
    <property type="molecule type" value="Genomic_DNA"/>
</dbReference>
<reference evidence="1" key="1">
    <citation type="journal article" date="2023" name="Mol. Biol. Evol.">
        <title>Third-Generation Sequencing Reveals the Adaptive Role of the Epigenome in Three Deep-Sea Polychaetes.</title>
        <authorList>
            <person name="Perez M."/>
            <person name="Aroh O."/>
            <person name="Sun Y."/>
            <person name="Lan Y."/>
            <person name="Juniper S.K."/>
            <person name="Young C.R."/>
            <person name="Angers B."/>
            <person name="Qian P.Y."/>
        </authorList>
    </citation>
    <scope>NUCLEOTIDE SEQUENCE</scope>
    <source>
        <strain evidence="1">R07B-5</strain>
    </source>
</reference>
<proteinExistence type="predicted"/>
<dbReference type="Proteomes" id="UP001209878">
    <property type="component" value="Unassembled WGS sequence"/>
</dbReference>
<protein>
    <submittedName>
        <fullName evidence="1">Uncharacterized protein</fullName>
    </submittedName>
</protein>
<organism evidence="1 2">
    <name type="scientific">Ridgeia piscesae</name>
    <name type="common">Tubeworm</name>
    <dbReference type="NCBI Taxonomy" id="27915"/>
    <lineage>
        <taxon>Eukaryota</taxon>
        <taxon>Metazoa</taxon>
        <taxon>Spiralia</taxon>
        <taxon>Lophotrochozoa</taxon>
        <taxon>Annelida</taxon>
        <taxon>Polychaeta</taxon>
        <taxon>Sedentaria</taxon>
        <taxon>Canalipalpata</taxon>
        <taxon>Sabellida</taxon>
        <taxon>Siboglinidae</taxon>
        <taxon>Ridgeia</taxon>
    </lineage>
</organism>
<keyword evidence="2" id="KW-1185">Reference proteome</keyword>
<evidence type="ECO:0000313" key="1">
    <source>
        <dbReference type="EMBL" id="KAK2189476.1"/>
    </source>
</evidence>
<accession>A0AAD9UHF7</accession>
<comment type="caution">
    <text evidence="1">The sequence shown here is derived from an EMBL/GenBank/DDBJ whole genome shotgun (WGS) entry which is preliminary data.</text>
</comment>
<gene>
    <name evidence="1" type="ORF">NP493_106g07030</name>
</gene>
<evidence type="ECO:0000313" key="2">
    <source>
        <dbReference type="Proteomes" id="UP001209878"/>
    </source>
</evidence>
<name>A0AAD9UHF7_RIDPI</name>
<dbReference type="AlphaFoldDB" id="A0AAD9UHF7"/>